<keyword evidence="2 9" id="KW-0645">Protease</keyword>
<evidence type="ECO:0000256" key="3">
    <source>
        <dbReference type="ARBA" id="ARBA00022723"/>
    </source>
</evidence>
<keyword evidence="7 9" id="KW-0482">Metalloprotease</keyword>
<comment type="function">
    <text evidence="9">Catalyzes hydrolysis of the D-alanyl-D-alanine dipeptide.</text>
</comment>
<keyword evidence="8" id="KW-0961">Cell wall biogenesis/degradation</keyword>
<dbReference type="SUPFAM" id="SSF55166">
    <property type="entry name" value="Hedgehog/DD-peptidase"/>
    <property type="match status" value="1"/>
</dbReference>
<dbReference type="EC" id="3.4.13.22" evidence="9"/>
<evidence type="ECO:0000256" key="9">
    <source>
        <dbReference type="HAMAP-Rule" id="MF_01924"/>
    </source>
</evidence>
<evidence type="ECO:0000313" key="10">
    <source>
        <dbReference type="EMBL" id="MBW8683959.1"/>
    </source>
</evidence>
<dbReference type="CDD" id="cd14840">
    <property type="entry name" value="D-Ala-D-Ala_dipeptidase_Aad"/>
    <property type="match status" value="1"/>
</dbReference>
<reference evidence="10 11" key="1">
    <citation type="submission" date="2021-08" db="EMBL/GenBank/DDBJ databases">
        <title>The genome sequence of Chitinophaga sp. B61.</title>
        <authorList>
            <person name="Zhang X."/>
        </authorList>
    </citation>
    <scope>NUCLEOTIDE SEQUENCE [LARGE SCALE GENOMIC DNA]</scope>
    <source>
        <strain evidence="10 11">B61</strain>
    </source>
</reference>
<evidence type="ECO:0000256" key="4">
    <source>
        <dbReference type="ARBA" id="ARBA00022801"/>
    </source>
</evidence>
<dbReference type="RefSeq" id="WP_220249166.1">
    <property type="nucleotide sequence ID" value="NZ_JAICCF010000001.1"/>
</dbReference>
<dbReference type="Proteomes" id="UP000812961">
    <property type="component" value="Unassembled WGS sequence"/>
</dbReference>
<evidence type="ECO:0000256" key="1">
    <source>
        <dbReference type="ARBA" id="ARBA00001362"/>
    </source>
</evidence>
<feature type="binding site" evidence="9">
    <location>
        <position position="219"/>
    </location>
    <ligand>
        <name>Zn(2+)</name>
        <dbReference type="ChEBI" id="CHEBI:29105"/>
        <note>catalytic</note>
    </ligand>
</feature>
<protein>
    <recommendedName>
        <fullName evidence="9">D-alanyl-D-alanine dipeptidase</fullName>
        <shortName evidence="9">D-Ala-D-Ala dipeptidase</shortName>
        <ecNumber evidence="9">3.4.13.22</ecNumber>
    </recommendedName>
</protein>
<name>A0ABS7G8J2_9BACT</name>
<feature type="binding site" evidence="9">
    <location>
        <position position="151"/>
    </location>
    <ligand>
        <name>Zn(2+)</name>
        <dbReference type="ChEBI" id="CHEBI:29105"/>
        <note>catalytic</note>
    </ligand>
</feature>
<keyword evidence="6 9" id="KW-0224">Dipeptidase</keyword>
<dbReference type="InterPro" id="IPR009045">
    <property type="entry name" value="Zn_M74/Hedgehog-like"/>
</dbReference>
<feature type="binding site" evidence="9">
    <location>
        <position position="158"/>
    </location>
    <ligand>
        <name>Zn(2+)</name>
        <dbReference type="ChEBI" id="CHEBI:29105"/>
        <note>catalytic</note>
    </ligand>
</feature>
<evidence type="ECO:0000313" key="11">
    <source>
        <dbReference type="Proteomes" id="UP000812961"/>
    </source>
</evidence>
<dbReference type="EMBL" id="JAICCF010000001">
    <property type="protein sequence ID" value="MBW8683959.1"/>
    <property type="molecule type" value="Genomic_DNA"/>
</dbReference>
<dbReference type="InterPro" id="IPR000755">
    <property type="entry name" value="A_A_dipeptidase"/>
</dbReference>
<keyword evidence="3 9" id="KW-0479">Metal-binding</keyword>
<dbReference type="Pfam" id="PF01427">
    <property type="entry name" value="Peptidase_M15"/>
    <property type="match status" value="1"/>
</dbReference>
<sequence>MKINYPIACIPGILLLHVMLTISVLTVKGQPVPQNKYGLPVVQTTAHYQQLVAADSNQALIDIAAYIPGIRTDIRYATADNFTHQVLYPYAAAYLRLPAARALKAVQEELNRQGLGLLIFDAYRPYSITEKMWEIVPDDRYAANPRNGSGHNRGVAVDLTLVKLQTGQPVAMPTGFDDFTEKAHHAYPVSDTMIAANRQLLRSVMEKHGFLPLTTEWWHYYLKTYKEYPLMDIPFSGI</sequence>
<evidence type="ECO:0000256" key="2">
    <source>
        <dbReference type="ARBA" id="ARBA00022670"/>
    </source>
</evidence>
<gene>
    <name evidence="10" type="ORF">K1Y79_06395</name>
</gene>
<comment type="catalytic activity">
    <reaction evidence="1 9">
        <text>D-alanyl-D-alanine + H2O = 2 D-alanine</text>
        <dbReference type="Rhea" id="RHEA:20661"/>
        <dbReference type="ChEBI" id="CHEBI:15377"/>
        <dbReference type="ChEBI" id="CHEBI:57416"/>
        <dbReference type="ChEBI" id="CHEBI:57822"/>
        <dbReference type="EC" id="3.4.13.22"/>
    </reaction>
</comment>
<keyword evidence="11" id="KW-1185">Reference proteome</keyword>
<organism evidence="10 11">
    <name type="scientific">Chitinophaga rhizophila</name>
    <dbReference type="NCBI Taxonomy" id="2866212"/>
    <lineage>
        <taxon>Bacteria</taxon>
        <taxon>Pseudomonadati</taxon>
        <taxon>Bacteroidota</taxon>
        <taxon>Chitinophagia</taxon>
        <taxon>Chitinophagales</taxon>
        <taxon>Chitinophagaceae</taxon>
        <taxon>Chitinophaga</taxon>
    </lineage>
</organism>
<evidence type="ECO:0000256" key="8">
    <source>
        <dbReference type="ARBA" id="ARBA00023316"/>
    </source>
</evidence>
<comment type="cofactor">
    <cofactor evidence="9">
        <name>Zn(2+)</name>
        <dbReference type="ChEBI" id="CHEBI:29105"/>
    </cofactor>
    <text evidence="9">Binds 1 zinc ion per subunit.</text>
</comment>
<keyword evidence="4 9" id="KW-0378">Hydrolase</keyword>
<evidence type="ECO:0000256" key="5">
    <source>
        <dbReference type="ARBA" id="ARBA00022833"/>
    </source>
</evidence>
<dbReference type="PANTHER" id="PTHR43126:SF1">
    <property type="entry name" value="D-ALANYL-D-ALANINE DIPEPTIDASE"/>
    <property type="match status" value="1"/>
</dbReference>
<proteinExistence type="inferred from homology"/>
<evidence type="ECO:0000256" key="7">
    <source>
        <dbReference type="ARBA" id="ARBA00023049"/>
    </source>
</evidence>
<accession>A0ABS7G8J2</accession>
<dbReference type="HAMAP" id="MF_01924">
    <property type="entry name" value="A_A_dipeptidase"/>
    <property type="match status" value="1"/>
</dbReference>
<dbReference type="PANTHER" id="PTHR43126">
    <property type="entry name" value="D-ALANYL-D-ALANINE DIPEPTIDASE"/>
    <property type="match status" value="1"/>
</dbReference>
<dbReference type="Gene3D" id="3.30.1380.10">
    <property type="match status" value="1"/>
</dbReference>
<evidence type="ECO:0000256" key="6">
    <source>
        <dbReference type="ARBA" id="ARBA00022997"/>
    </source>
</evidence>
<feature type="active site" description="Proton donor/acceptor" evidence="9">
    <location>
        <position position="216"/>
    </location>
</feature>
<comment type="similarity">
    <text evidence="9">Belongs to the peptidase M15D family.</text>
</comment>
<keyword evidence="5 9" id="KW-0862">Zinc</keyword>
<feature type="site" description="Transition state stabilizer" evidence="9">
    <location>
        <position position="124"/>
    </location>
</feature>
<comment type="caution">
    <text evidence="10">The sequence shown here is derived from an EMBL/GenBank/DDBJ whole genome shotgun (WGS) entry which is preliminary data.</text>
</comment>